<dbReference type="AlphaFoldDB" id="A0A9Q0FEJ7"/>
<dbReference type="Proteomes" id="UP001141552">
    <property type="component" value="Unassembled WGS sequence"/>
</dbReference>
<proteinExistence type="inferred from homology"/>
<dbReference type="PANTHER" id="PTHR48047">
    <property type="entry name" value="GLYCOSYLTRANSFERASE"/>
    <property type="match status" value="1"/>
</dbReference>
<reference evidence="3" key="1">
    <citation type="submission" date="2022-02" db="EMBL/GenBank/DDBJ databases">
        <authorList>
            <person name="Henning P.M."/>
            <person name="McCubbin A.G."/>
            <person name="Shore J.S."/>
        </authorList>
    </citation>
    <scope>NUCLEOTIDE SEQUENCE</scope>
    <source>
        <strain evidence="3">F60SS</strain>
        <tissue evidence="3">Leaves</tissue>
    </source>
</reference>
<keyword evidence="4" id="KW-1185">Reference proteome</keyword>
<evidence type="ECO:0000313" key="4">
    <source>
        <dbReference type="Proteomes" id="UP001141552"/>
    </source>
</evidence>
<dbReference type="OrthoDB" id="5835829at2759"/>
<protein>
    <recommendedName>
        <fullName evidence="5">UDP-glycosyltransferases domain-containing protein</fullName>
    </recommendedName>
</protein>
<keyword evidence="2" id="KW-0328">Glycosyltransferase</keyword>
<dbReference type="EMBL" id="JAKUCV010005915">
    <property type="protein sequence ID" value="KAJ4829344.1"/>
    <property type="molecule type" value="Genomic_DNA"/>
</dbReference>
<comment type="similarity">
    <text evidence="1">Belongs to the UDP-glycosyltransferase family.</text>
</comment>
<dbReference type="PANTHER" id="PTHR48047:SF45">
    <property type="entry name" value="SCOPOLETIN GLUCOSYLTRANSFERASE-LIKE"/>
    <property type="match status" value="1"/>
</dbReference>
<evidence type="ECO:0000256" key="1">
    <source>
        <dbReference type="ARBA" id="ARBA00009995"/>
    </source>
</evidence>
<evidence type="ECO:0000313" key="3">
    <source>
        <dbReference type="EMBL" id="KAJ4829344.1"/>
    </source>
</evidence>
<reference evidence="3" key="2">
    <citation type="journal article" date="2023" name="Plants (Basel)">
        <title>Annotation of the Turnera subulata (Passifloraceae) Draft Genome Reveals the S-Locus Evolved after the Divergence of Turneroideae from Passifloroideae in a Stepwise Manner.</title>
        <authorList>
            <person name="Henning P.M."/>
            <person name="Roalson E.H."/>
            <person name="Mir W."/>
            <person name="McCubbin A.G."/>
            <person name="Shore J.S."/>
        </authorList>
    </citation>
    <scope>NUCLEOTIDE SEQUENCE</scope>
    <source>
        <strain evidence="3">F60SS</strain>
    </source>
</reference>
<gene>
    <name evidence="3" type="ORF">Tsubulata_051562</name>
</gene>
<dbReference type="Gene3D" id="3.40.50.2000">
    <property type="entry name" value="Glycogen Phosphorylase B"/>
    <property type="match status" value="3"/>
</dbReference>
<evidence type="ECO:0008006" key="5">
    <source>
        <dbReference type="Google" id="ProtNLM"/>
    </source>
</evidence>
<dbReference type="SUPFAM" id="SSF53756">
    <property type="entry name" value="UDP-Glycosyltransferase/glycogen phosphorylase"/>
    <property type="match status" value="1"/>
</dbReference>
<comment type="caution">
    <text evidence="3">The sequence shown here is derived from an EMBL/GenBank/DDBJ whole genome shotgun (WGS) entry which is preliminary data.</text>
</comment>
<organism evidence="3 4">
    <name type="scientific">Turnera subulata</name>
    <dbReference type="NCBI Taxonomy" id="218843"/>
    <lineage>
        <taxon>Eukaryota</taxon>
        <taxon>Viridiplantae</taxon>
        <taxon>Streptophyta</taxon>
        <taxon>Embryophyta</taxon>
        <taxon>Tracheophyta</taxon>
        <taxon>Spermatophyta</taxon>
        <taxon>Magnoliopsida</taxon>
        <taxon>eudicotyledons</taxon>
        <taxon>Gunneridae</taxon>
        <taxon>Pentapetalae</taxon>
        <taxon>rosids</taxon>
        <taxon>fabids</taxon>
        <taxon>Malpighiales</taxon>
        <taxon>Passifloraceae</taxon>
        <taxon>Turnera</taxon>
    </lineage>
</organism>
<name>A0A9Q0FEJ7_9ROSI</name>
<accession>A0A9Q0FEJ7</accession>
<dbReference type="GO" id="GO:0035251">
    <property type="term" value="F:UDP-glucosyltransferase activity"/>
    <property type="evidence" value="ECO:0007669"/>
    <property type="project" value="TreeGrafter"/>
</dbReference>
<sequence length="247" mass="28063">MDKSNHKQQLHIFFFPFMAPGDMIPTMDMTKLFASRAKLQEPLEMLLEETRPDCLVADMFFPWVTEAAAKFGIPRLVFHGFSFFALSAGECVRQYEPYKKVASDSEPFVVPNLPHEITMTRKQLPAFVRQGIETPMTQFFKACKESELKSYGVIANSFYELEPAYADFYTKVLGRRAWHIGPVSLCNRAIEDKARRGGKEASIDEHECLKWLDSKQPNSVVYICFGSMSNFTSSQLEEKAIGLEASG</sequence>
<evidence type="ECO:0000256" key="2">
    <source>
        <dbReference type="ARBA" id="ARBA00022676"/>
    </source>
</evidence>
<keyword evidence="2" id="KW-0808">Transferase</keyword>